<feature type="domain" description="Proline dehydrogenase" evidence="6">
    <location>
        <begin position="154"/>
        <end position="484"/>
    </location>
</feature>
<comment type="similarity">
    <text evidence="1 5">Belongs to the proline oxidase family.</text>
</comment>
<gene>
    <name evidence="7" type="primary">PUT1_1</name>
    <name evidence="7" type="ORF">H2200_000183</name>
</gene>
<dbReference type="PANTHER" id="PTHR13914:SF30">
    <property type="entry name" value="PROLINE DEHYDROGENASE"/>
    <property type="match status" value="1"/>
</dbReference>
<dbReference type="InterPro" id="IPR002872">
    <property type="entry name" value="Proline_DH_dom"/>
</dbReference>
<keyword evidence="3 5" id="KW-0560">Oxidoreductase</keyword>
<dbReference type="InterPro" id="IPR015659">
    <property type="entry name" value="Proline_oxidase"/>
</dbReference>
<evidence type="ECO:0000256" key="5">
    <source>
        <dbReference type="RuleBase" id="RU364054"/>
    </source>
</evidence>
<dbReference type="EC" id="1.5.5.2" evidence="2 5"/>
<dbReference type="Gene3D" id="3.20.20.220">
    <property type="match status" value="1"/>
</dbReference>
<evidence type="ECO:0000259" key="6">
    <source>
        <dbReference type="Pfam" id="PF01619"/>
    </source>
</evidence>
<dbReference type="GO" id="GO:0071949">
    <property type="term" value="F:FAD binding"/>
    <property type="evidence" value="ECO:0007669"/>
    <property type="project" value="TreeGrafter"/>
</dbReference>
<reference evidence="7" key="1">
    <citation type="submission" date="2022-10" db="EMBL/GenBank/DDBJ databases">
        <title>Culturing micro-colonial fungi from biological soil crusts in the Mojave desert and describing Neophaeococcomyces mojavensis, and introducing the new genera and species Taxawa tesnikishii.</title>
        <authorList>
            <person name="Kurbessoian T."/>
            <person name="Stajich J.E."/>
        </authorList>
    </citation>
    <scope>NUCLEOTIDE SEQUENCE</scope>
    <source>
        <strain evidence="7">TK_41</strain>
    </source>
</reference>
<evidence type="ECO:0000256" key="4">
    <source>
        <dbReference type="ARBA" id="ARBA00023062"/>
    </source>
</evidence>
<dbReference type="GO" id="GO:0005739">
    <property type="term" value="C:mitochondrion"/>
    <property type="evidence" value="ECO:0007669"/>
    <property type="project" value="TreeGrafter"/>
</dbReference>
<dbReference type="GO" id="GO:0010133">
    <property type="term" value="P:L-proline catabolic process to L-glutamate"/>
    <property type="evidence" value="ECO:0007669"/>
    <property type="project" value="TreeGrafter"/>
</dbReference>
<dbReference type="PANTHER" id="PTHR13914">
    <property type="entry name" value="PROLINE OXIDASE"/>
    <property type="match status" value="1"/>
</dbReference>
<name>A0AA39CQ34_9EURO</name>
<dbReference type="AlphaFoldDB" id="A0AA39CQ34"/>
<evidence type="ECO:0000313" key="7">
    <source>
        <dbReference type="EMBL" id="KAJ9616465.1"/>
    </source>
</evidence>
<protein>
    <recommendedName>
        <fullName evidence="2 5">Proline dehydrogenase</fullName>
        <ecNumber evidence="2 5">1.5.5.2</ecNumber>
    </recommendedName>
</protein>
<comment type="function">
    <text evidence="5">Converts proline to delta-1-pyrroline-5-carboxylate.</text>
</comment>
<dbReference type="Pfam" id="PF01619">
    <property type="entry name" value="Pro_dh"/>
    <property type="match status" value="1"/>
</dbReference>
<evidence type="ECO:0000256" key="2">
    <source>
        <dbReference type="ARBA" id="ARBA00012695"/>
    </source>
</evidence>
<evidence type="ECO:0000256" key="1">
    <source>
        <dbReference type="ARBA" id="ARBA00005869"/>
    </source>
</evidence>
<comment type="catalytic activity">
    <reaction evidence="5">
        <text>L-proline + a quinone = (S)-1-pyrroline-5-carboxylate + a quinol + H(+)</text>
        <dbReference type="Rhea" id="RHEA:23784"/>
        <dbReference type="ChEBI" id="CHEBI:15378"/>
        <dbReference type="ChEBI" id="CHEBI:17388"/>
        <dbReference type="ChEBI" id="CHEBI:24646"/>
        <dbReference type="ChEBI" id="CHEBI:60039"/>
        <dbReference type="ChEBI" id="CHEBI:132124"/>
        <dbReference type="EC" id="1.5.5.2"/>
    </reaction>
</comment>
<dbReference type="InterPro" id="IPR029041">
    <property type="entry name" value="FAD-linked_oxidoreductase-like"/>
</dbReference>
<evidence type="ECO:0000313" key="8">
    <source>
        <dbReference type="Proteomes" id="UP001172673"/>
    </source>
</evidence>
<comment type="cofactor">
    <cofactor evidence="5">
        <name>FAD</name>
        <dbReference type="ChEBI" id="CHEBI:57692"/>
    </cofactor>
</comment>
<dbReference type="EMBL" id="JAPDRK010000001">
    <property type="protein sequence ID" value="KAJ9616465.1"/>
    <property type="molecule type" value="Genomic_DNA"/>
</dbReference>
<organism evidence="7 8">
    <name type="scientific">Cladophialophora chaetospira</name>
    <dbReference type="NCBI Taxonomy" id="386627"/>
    <lineage>
        <taxon>Eukaryota</taxon>
        <taxon>Fungi</taxon>
        <taxon>Dikarya</taxon>
        <taxon>Ascomycota</taxon>
        <taxon>Pezizomycotina</taxon>
        <taxon>Eurotiomycetes</taxon>
        <taxon>Chaetothyriomycetidae</taxon>
        <taxon>Chaetothyriales</taxon>
        <taxon>Herpotrichiellaceae</taxon>
        <taxon>Cladophialophora</taxon>
    </lineage>
</organism>
<accession>A0AA39CQ34</accession>
<keyword evidence="5" id="KW-0274">FAD</keyword>
<dbReference type="SUPFAM" id="SSF51730">
    <property type="entry name" value="FAD-linked oxidoreductase"/>
    <property type="match status" value="1"/>
</dbReference>
<proteinExistence type="inferred from homology"/>
<dbReference type="Proteomes" id="UP001172673">
    <property type="component" value="Unassembled WGS sequence"/>
</dbReference>
<evidence type="ECO:0000256" key="3">
    <source>
        <dbReference type="ARBA" id="ARBA00023002"/>
    </source>
</evidence>
<keyword evidence="5" id="KW-0285">Flavoprotein</keyword>
<keyword evidence="8" id="KW-1185">Reference proteome</keyword>
<keyword evidence="4 5" id="KW-0642">Proline metabolism</keyword>
<dbReference type="GO" id="GO:0004657">
    <property type="term" value="F:proline dehydrogenase activity"/>
    <property type="evidence" value="ECO:0007669"/>
    <property type="project" value="UniProtKB-EC"/>
</dbReference>
<comment type="caution">
    <text evidence="7">The sequence shown here is derived from an EMBL/GenBank/DDBJ whole genome shotgun (WGS) entry which is preliminary data.</text>
</comment>
<sequence>MDRFSSRVVFQIHPEQILRTSYSLPALSCNDKCIWRQNAESRSLRPRNQHRKAHTRRTITSTALDVEAANAQPSDSPSFRPLACLPLSSLVRSYTITSISSIPILLKPSLAVMTILAHAKSPLLNPDRNPILRFFLKRTFYAQFCAGETPLEVRKTMTDLKDIGFRGVILGHAREVVLSKEESEALDTPQPAANQAQVDAEEVAAWRQNTIDTVELTQKGDFVALKFSGAGRQALRRLKATVPCSAEFEDAVHDICKRASQRGVGLLFDAEQASLQEGIDNWTMYFAKRYNQEKAIVYGTYQAYAKRTPPNLAKHLEFARKEGFVMGIKLVRGAYLGSDPRELFWATIEETHKCYDAIAKAVMQQRYQDILQPIEGASTEFPRVSLVLASHNAESVRLARELRDEQARNGEARIELAYGQLMGMADNVSCEVVQMANSRLESHDSNTNVEVPKAYKYLVWGKIGECMKYLLRRAHENKDAVSRTVEARRALGRELGMRMAFWR</sequence>